<name>A0A0D2LP48_9CHLO</name>
<dbReference type="GeneID" id="25733928"/>
<feature type="non-terminal residue" evidence="1">
    <location>
        <position position="1"/>
    </location>
</feature>
<keyword evidence="2" id="KW-1185">Reference proteome</keyword>
<feature type="non-terminal residue" evidence="1">
    <location>
        <position position="70"/>
    </location>
</feature>
<dbReference type="AlphaFoldDB" id="A0A0D2LP48"/>
<protein>
    <submittedName>
        <fullName evidence="1">Uncharacterized protein</fullName>
    </submittedName>
</protein>
<dbReference type="Proteomes" id="UP000054498">
    <property type="component" value="Unassembled WGS sequence"/>
</dbReference>
<reference evidence="1 2" key="1">
    <citation type="journal article" date="2013" name="BMC Genomics">
        <title>Reconstruction of the lipid metabolism for the microalga Monoraphidium neglectum from its genome sequence reveals characteristics suitable for biofuel production.</title>
        <authorList>
            <person name="Bogen C."/>
            <person name="Al-Dilaimi A."/>
            <person name="Albersmeier A."/>
            <person name="Wichmann J."/>
            <person name="Grundmann M."/>
            <person name="Rupp O."/>
            <person name="Lauersen K.J."/>
            <person name="Blifernez-Klassen O."/>
            <person name="Kalinowski J."/>
            <person name="Goesmann A."/>
            <person name="Mussgnug J.H."/>
            <person name="Kruse O."/>
        </authorList>
    </citation>
    <scope>NUCLEOTIDE SEQUENCE [LARGE SCALE GENOMIC DNA]</scope>
    <source>
        <strain evidence="1 2">SAG 48.87</strain>
    </source>
</reference>
<sequence>SGAQPARAFEYARAFSYENQLFDAVRAAHAEGCWATPHVFLPTEASLASVHRRVIPANPLNKPRARAAPS</sequence>
<gene>
    <name evidence="1" type="ORF">MNEG_16192</name>
</gene>
<dbReference type="EMBL" id="KK106304">
    <property type="protein sequence ID" value="KIY91771.1"/>
    <property type="molecule type" value="Genomic_DNA"/>
</dbReference>
<evidence type="ECO:0000313" key="2">
    <source>
        <dbReference type="Proteomes" id="UP000054498"/>
    </source>
</evidence>
<evidence type="ECO:0000313" key="1">
    <source>
        <dbReference type="EMBL" id="KIY91771.1"/>
    </source>
</evidence>
<dbReference type="KEGG" id="mng:MNEG_16192"/>
<organism evidence="1 2">
    <name type="scientific">Monoraphidium neglectum</name>
    <dbReference type="NCBI Taxonomy" id="145388"/>
    <lineage>
        <taxon>Eukaryota</taxon>
        <taxon>Viridiplantae</taxon>
        <taxon>Chlorophyta</taxon>
        <taxon>core chlorophytes</taxon>
        <taxon>Chlorophyceae</taxon>
        <taxon>CS clade</taxon>
        <taxon>Sphaeropleales</taxon>
        <taxon>Selenastraceae</taxon>
        <taxon>Monoraphidium</taxon>
    </lineage>
</organism>
<accession>A0A0D2LP48</accession>
<proteinExistence type="predicted"/>
<dbReference type="RefSeq" id="XP_013890791.1">
    <property type="nucleotide sequence ID" value="XM_014035337.1"/>
</dbReference>